<proteinExistence type="predicted"/>
<reference evidence="2 3" key="1">
    <citation type="submission" date="2013-09" db="EMBL/GenBank/DDBJ databases">
        <title>Corchorus capsularis genome sequencing.</title>
        <authorList>
            <person name="Alam M."/>
            <person name="Haque M.S."/>
            <person name="Islam M.S."/>
            <person name="Emdad E.M."/>
            <person name="Islam M.M."/>
            <person name="Ahmed B."/>
            <person name="Halim A."/>
            <person name="Hossen Q.M.M."/>
            <person name="Hossain M.Z."/>
            <person name="Ahmed R."/>
            <person name="Khan M.M."/>
            <person name="Islam R."/>
            <person name="Rashid M.M."/>
            <person name="Khan S.A."/>
            <person name="Rahman M.S."/>
            <person name="Alam M."/>
        </authorList>
    </citation>
    <scope>NUCLEOTIDE SEQUENCE [LARGE SCALE GENOMIC DNA]</scope>
    <source>
        <strain evidence="3">cv. CVL-1</strain>
        <tissue evidence="2">Whole seedling</tissue>
    </source>
</reference>
<name>A0A1R3ILD6_COCAP</name>
<feature type="region of interest" description="Disordered" evidence="1">
    <location>
        <begin position="1"/>
        <end position="28"/>
    </location>
</feature>
<organism evidence="2 3">
    <name type="scientific">Corchorus capsularis</name>
    <name type="common">Jute</name>
    <dbReference type="NCBI Taxonomy" id="210143"/>
    <lineage>
        <taxon>Eukaryota</taxon>
        <taxon>Viridiplantae</taxon>
        <taxon>Streptophyta</taxon>
        <taxon>Embryophyta</taxon>
        <taxon>Tracheophyta</taxon>
        <taxon>Spermatophyta</taxon>
        <taxon>Magnoliopsida</taxon>
        <taxon>eudicotyledons</taxon>
        <taxon>Gunneridae</taxon>
        <taxon>Pentapetalae</taxon>
        <taxon>rosids</taxon>
        <taxon>malvids</taxon>
        <taxon>Malvales</taxon>
        <taxon>Malvaceae</taxon>
        <taxon>Grewioideae</taxon>
        <taxon>Apeibeae</taxon>
        <taxon>Corchorus</taxon>
    </lineage>
</organism>
<gene>
    <name evidence="2" type="ORF">CCACVL1_11404</name>
</gene>
<evidence type="ECO:0000313" key="2">
    <source>
        <dbReference type="EMBL" id="OMO83398.1"/>
    </source>
</evidence>
<evidence type="ECO:0000256" key="1">
    <source>
        <dbReference type="SAM" id="MobiDB-lite"/>
    </source>
</evidence>
<sequence length="28" mass="3137">MASTAISLEPHHRNGTVSHVESRDYRSV</sequence>
<keyword evidence="3" id="KW-1185">Reference proteome</keyword>
<accession>A0A1R3ILD6</accession>
<dbReference type="EMBL" id="AWWV01009865">
    <property type="protein sequence ID" value="OMO83398.1"/>
    <property type="molecule type" value="Genomic_DNA"/>
</dbReference>
<dbReference type="Gramene" id="OMO83398">
    <property type="protein sequence ID" value="OMO83398"/>
    <property type="gene ID" value="CCACVL1_11404"/>
</dbReference>
<comment type="caution">
    <text evidence="2">The sequence shown here is derived from an EMBL/GenBank/DDBJ whole genome shotgun (WGS) entry which is preliminary data.</text>
</comment>
<protein>
    <submittedName>
        <fullName evidence="2">Uncharacterized protein</fullName>
    </submittedName>
</protein>
<dbReference type="AlphaFoldDB" id="A0A1R3ILD6"/>
<evidence type="ECO:0000313" key="3">
    <source>
        <dbReference type="Proteomes" id="UP000188268"/>
    </source>
</evidence>
<dbReference type="Proteomes" id="UP000188268">
    <property type="component" value="Unassembled WGS sequence"/>
</dbReference>